<feature type="region of interest" description="Disordered" evidence="1">
    <location>
        <begin position="237"/>
        <end position="327"/>
    </location>
</feature>
<dbReference type="EMBL" id="JABSTR010000001">
    <property type="protein sequence ID" value="KAH9361092.1"/>
    <property type="molecule type" value="Genomic_DNA"/>
</dbReference>
<feature type="compositionally biased region" description="Basic and acidic residues" evidence="1">
    <location>
        <begin position="261"/>
        <end position="286"/>
    </location>
</feature>
<evidence type="ECO:0000313" key="3">
    <source>
        <dbReference type="Proteomes" id="UP000821853"/>
    </source>
</evidence>
<organism evidence="2 3">
    <name type="scientific">Haemaphysalis longicornis</name>
    <name type="common">Bush tick</name>
    <dbReference type="NCBI Taxonomy" id="44386"/>
    <lineage>
        <taxon>Eukaryota</taxon>
        <taxon>Metazoa</taxon>
        <taxon>Ecdysozoa</taxon>
        <taxon>Arthropoda</taxon>
        <taxon>Chelicerata</taxon>
        <taxon>Arachnida</taxon>
        <taxon>Acari</taxon>
        <taxon>Parasitiformes</taxon>
        <taxon>Ixodida</taxon>
        <taxon>Ixodoidea</taxon>
        <taxon>Ixodidae</taxon>
        <taxon>Haemaphysalinae</taxon>
        <taxon>Haemaphysalis</taxon>
    </lineage>
</organism>
<evidence type="ECO:0000256" key="1">
    <source>
        <dbReference type="SAM" id="MobiDB-lite"/>
    </source>
</evidence>
<comment type="caution">
    <text evidence="2">The sequence shown here is derived from an EMBL/GenBank/DDBJ whole genome shotgun (WGS) entry which is preliminary data.</text>
</comment>
<keyword evidence="3" id="KW-1185">Reference proteome</keyword>
<accession>A0A9J6FGC3</accession>
<feature type="compositionally biased region" description="Gly residues" evidence="1">
    <location>
        <begin position="242"/>
        <end position="251"/>
    </location>
</feature>
<gene>
    <name evidence="2" type="ORF">HPB48_002954</name>
</gene>
<sequence>MREVGAHEWDTDRLMLPICSHLTEVEAQQHTFLLFRCKYAPQCTGPSLWQAPSPSTRACCKRTCTSATAVCPPHLRASFLCRPPTAGEEHAPQDEERGSGPRRGGQEGGPRAQLCSSGSVACGGWEPGGCQEEEEEGGWAWWPPAPVAALEQREQQVQQPGQRPTVARLPWPRVREEVLQSGQPRTKQLEPQKRTAVLPCPPPLGLFTCLGACRTRPASCPRPPERRAAARSAMSHACGCAPKGGGGGERGGGQRKKRRSRPTEEHGKEKEERRKQREQPLEPQGERHRRRQCTASPPRAPTAPRGLPRAGTTHQLPLQRSGPKLPC</sequence>
<protein>
    <submittedName>
        <fullName evidence="2">Uncharacterized protein</fullName>
    </submittedName>
</protein>
<feature type="region of interest" description="Disordered" evidence="1">
    <location>
        <begin position="83"/>
        <end position="114"/>
    </location>
</feature>
<reference evidence="2 3" key="1">
    <citation type="journal article" date="2020" name="Cell">
        <title>Large-Scale Comparative Analyses of Tick Genomes Elucidate Their Genetic Diversity and Vector Capacities.</title>
        <authorList>
            <consortium name="Tick Genome and Microbiome Consortium (TIGMIC)"/>
            <person name="Jia N."/>
            <person name="Wang J."/>
            <person name="Shi W."/>
            <person name="Du L."/>
            <person name="Sun Y."/>
            <person name="Zhan W."/>
            <person name="Jiang J.F."/>
            <person name="Wang Q."/>
            <person name="Zhang B."/>
            <person name="Ji P."/>
            <person name="Bell-Sakyi L."/>
            <person name="Cui X.M."/>
            <person name="Yuan T.T."/>
            <person name="Jiang B.G."/>
            <person name="Yang W.F."/>
            <person name="Lam T.T."/>
            <person name="Chang Q.C."/>
            <person name="Ding S.J."/>
            <person name="Wang X.J."/>
            <person name="Zhu J.G."/>
            <person name="Ruan X.D."/>
            <person name="Zhao L."/>
            <person name="Wei J.T."/>
            <person name="Ye R.Z."/>
            <person name="Que T.C."/>
            <person name="Du C.H."/>
            <person name="Zhou Y.H."/>
            <person name="Cheng J.X."/>
            <person name="Dai P.F."/>
            <person name="Guo W.B."/>
            <person name="Han X.H."/>
            <person name="Huang E.J."/>
            <person name="Li L.F."/>
            <person name="Wei W."/>
            <person name="Gao Y.C."/>
            <person name="Liu J.Z."/>
            <person name="Shao H.Z."/>
            <person name="Wang X."/>
            <person name="Wang C.C."/>
            <person name="Yang T.C."/>
            <person name="Huo Q.B."/>
            <person name="Li W."/>
            <person name="Chen H.Y."/>
            <person name="Chen S.E."/>
            <person name="Zhou L.G."/>
            <person name="Ni X.B."/>
            <person name="Tian J.H."/>
            <person name="Sheng Y."/>
            <person name="Liu T."/>
            <person name="Pan Y.S."/>
            <person name="Xia L.Y."/>
            <person name="Li J."/>
            <person name="Zhao F."/>
            <person name="Cao W.C."/>
        </authorList>
    </citation>
    <scope>NUCLEOTIDE SEQUENCE [LARGE SCALE GENOMIC DNA]</scope>
    <source>
        <strain evidence="2">HaeL-2018</strain>
    </source>
</reference>
<proteinExistence type="predicted"/>
<dbReference type="VEuPathDB" id="VectorBase:HLOH_040526"/>
<name>A0A9J6FGC3_HAELO</name>
<feature type="compositionally biased region" description="Basic and acidic residues" evidence="1">
    <location>
        <begin position="87"/>
        <end position="99"/>
    </location>
</feature>
<feature type="compositionally biased region" description="Low complexity" evidence="1">
    <location>
        <begin position="294"/>
        <end position="305"/>
    </location>
</feature>
<dbReference type="AlphaFoldDB" id="A0A9J6FGC3"/>
<dbReference type="Proteomes" id="UP000821853">
    <property type="component" value="Chromosome 1"/>
</dbReference>
<evidence type="ECO:0000313" key="2">
    <source>
        <dbReference type="EMBL" id="KAH9361092.1"/>
    </source>
</evidence>